<dbReference type="AlphaFoldDB" id="A0A0S4JFW2"/>
<name>A0A0S4JFW2_BODSA</name>
<evidence type="ECO:0000313" key="2">
    <source>
        <dbReference type="EMBL" id="CUG88086.1"/>
    </source>
</evidence>
<proteinExistence type="predicted"/>
<protein>
    <submittedName>
        <fullName evidence="2">Uncharacterized protein</fullName>
    </submittedName>
</protein>
<evidence type="ECO:0000256" key="1">
    <source>
        <dbReference type="SAM" id="MobiDB-lite"/>
    </source>
</evidence>
<dbReference type="Proteomes" id="UP000051952">
    <property type="component" value="Unassembled WGS sequence"/>
</dbReference>
<gene>
    <name evidence="2" type="ORF">BSAL_13625</name>
</gene>
<dbReference type="VEuPathDB" id="TriTrypDB:BSAL_13625"/>
<keyword evidence="3" id="KW-1185">Reference proteome</keyword>
<evidence type="ECO:0000313" key="3">
    <source>
        <dbReference type="Proteomes" id="UP000051952"/>
    </source>
</evidence>
<feature type="compositionally biased region" description="Basic residues" evidence="1">
    <location>
        <begin position="105"/>
        <end position="114"/>
    </location>
</feature>
<accession>A0A0S4JFW2</accession>
<dbReference type="EMBL" id="CYKH01001615">
    <property type="protein sequence ID" value="CUG88086.1"/>
    <property type="molecule type" value="Genomic_DNA"/>
</dbReference>
<feature type="region of interest" description="Disordered" evidence="1">
    <location>
        <begin position="1"/>
        <end position="114"/>
    </location>
</feature>
<reference evidence="3" key="1">
    <citation type="submission" date="2015-09" db="EMBL/GenBank/DDBJ databases">
        <authorList>
            <consortium name="Pathogen Informatics"/>
        </authorList>
    </citation>
    <scope>NUCLEOTIDE SEQUENCE [LARGE SCALE GENOMIC DNA]</scope>
    <source>
        <strain evidence="3">Lake Konstanz</strain>
    </source>
</reference>
<sequence length="114" mass="13002">MGQGYPTKERQQYIPAEPVSFDDAPLYTDEDLERAEQRQQQQAQANRGDHHKRDHFSNSARRASKADDPRSNSLGQRPPGDPNSKTAHNDGEWMYNLDSLANEHAKKKRKSVAE</sequence>
<organism evidence="2 3">
    <name type="scientific">Bodo saltans</name>
    <name type="common">Flagellated protozoan</name>
    <dbReference type="NCBI Taxonomy" id="75058"/>
    <lineage>
        <taxon>Eukaryota</taxon>
        <taxon>Discoba</taxon>
        <taxon>Euglenozoa</taxon>
        <taxon>Kinetoplastea</taxon>
        <taxon>Metakinetoplastina</taxon>
        <taxon>Eubodonida</taxon>
        <taxon>Bodonidae</taxon>
        <taxon>Bodo</taxon>
    </lineage>
</organism>